<proteinExistence type="predicted"/>
<evidence type="ECO:0000256" key="1">
    <source>
        <dbReference type="ARBA" id="ARBA00022649"/>
    </source>
</evidence>
<dbReference type="Pfam" id="PF05016">
    <property type="entry name" value="ParE_toxin"/>
    <property type="match status" value="1"/>
</dbReference>
<dbReference type="RefSeq" id="WP_379916573.1">
    <property type="nucleotide sequence ID" value="NZ_JBHUDD010000096.1"/>
</dbReference>
<dbReference type="InterPro" id="IPR035093">
    <property type="entry name" value="RelE/ParE_toxin_dom_sf"/>
</dbReference>
<comment type="caution">
    <text evidence="2">The sequence shown here is derived from an EMBL/GenBank/DDBJ whole genome shotgun (WGS) entry which is preliminary data.</text>
</comment>
<gene>
    <name evidence="2" type="ORF">ACFTOW_13510</name>
</gene>
<organism evidence="2 3">
    <name type="scientific">Lacimonas salitolerans</name>
    <dbReference type="NCBI Taxonomy" id="1323750"/>
    <lineage>
        <taxon>Bacteria</taxon>
        <taxon>Pseudomonadati</taxon>
        <taxon>Pseudomonadota</taxon>
        <taxon>Alphaproteobacteria</taxon>
        <taxon>Rhodobacterales</taxon>
        <taxon>Paracoccaceae</taxon>
        <taxon>Lacimonas</taxon>
    </lineage>
</organism>
<accession>A0ABW4EI93</accession>
<dbReference type="EMBL" id="JBHUDD010000096">
    <property type="protein sequence ID" value="MFD1510416.1"/>
    <property type="molecule type" value="Genomic_DNA"/>
</dbReference>
<dbReference type="InterPro" id="IPR007712">
    <property type="entry name" value="RelE/ParE_toxin"/>
</dbReference>
<evidence type="ECO:0000313" key="2">
    <source>
        <dbReference type="EMBL" id="MFD1510416.1"/>
    </source>
</evidence>
<reference evidence="3" key="1">
    <citation type="journal article" date="2019" name="Int. J. Syst. Evol. Microbiol.">
        <title>The Global Catalogue of Microorganisms (GCM) 10K type strain sequencing project: providing services to taxonomists for standard genome sequencing and annotation.</title>
        <authorList>
            <consortium name="The Broad Institute Genomics Platform"/>
            <consortium name="The Broad Institute Genome Sequencing Center for Infectious Disease"/>
            <person name="Wu L."/>
            <person name="Ma J."/>
        </authorList>
    </citation>
    <scope>NUCLEOTIDE SEQUENCE [LARGE SCALE GENOMIC DNA]</scope>
    <source>
        <strain evidence="3">CGMCC 1.12477</strain>
    </source>
</reference>
<evidence type="ECO:0000313" key="3">
    <source>
        <dbReference type="Proteomes" id="UP001597186"/>
    </source>
</evidence>
<name>A0ABW4EI93_9RHOB</name>
<keyword evidence="1" id="KW-1277">Toxin-antitoxin system</keyword>
<sequence length="111" mass="12594">MTKPWRATLQGEKSLLDIALWTLETFGPRQADAYEQDILAKMDDIAAGAAHTQSCRLLIDSNLADDIRFTRVGGHYLIYIEYPDSFVLLDLLHQTMDIPRHLARVPGNLKQ</sequence>
<dbReference type="Proteomes" id="UP001597186">
    <property type="component" value="Unassembled WGS sequence"/>
</dbReference>
<dbReference type="Gene3D" id="3.30.2310.20">
    <property type="entry name" value="RelE-like"/>
    <property type="match status" value="1"/>
</dbReference>
<keyword evidence="3" id="KW-1185">Reference proteome</keyword>
<protein>
    <submittedName>
        <fullName evidence="2">Type II toxin-antitoxin system RelE/ParE family toxin</fullName>
    </submittedName>
</protein>